<keyword evidence="2" id="KW-1185">Reference proteome</keyword>
<protein>
    <submittedName>
        <fullName evidence="1">Uncharacterized protein</fullName>
    </submittedName>
</protein>
<sequence length="105" mass="12034">MFDGVGPVLALPPRCHFGVHVLLRGHNSLPHRYLRSTALLMYFHLSADQKKKEKKRKTEAVSYLNQSDSVWTEARKYHETLRGKEHVLAASCCLLLLLLPLLRTI</sequence>
<reference evidence="1 2" key="1">
    <citation type="submission" date="2021-06" db="EMBL/GenBank/DDBJ databases">
        <authorList>
            <person name="Palmer J.M."/>
        </authorList>
    </citation>
    <scope>NUCLEOTIDE SEQUENCE [LARGE SCALE GENOMIC DNA]</scope>
    <source>
        <strain evidence="1 2">AS_MEX2019</strain>
        <tissue evidence="1">Muscle</tissue>
    </source>
</reference>
<proteinExistence type="predicted"/>
<accession>A0ABV1ACM2</accession>
<name>A0ABV1ACM2_9TELE</name>
<gene>
    <name evidence="1" type="ORF">AMECASPLE_023675</name>
</gene>
<comment type="caution">
    <text evidence="1">The sequence shown here is derived from an EMBL/GenBank/DDBJ whole genome shotgun (WGS) entry which is preliminary data.</text>
</comment>
<evidence type="ECO:0000313" key="2">
    <source>
        <dbReference type="Proteomes" id="UP001469553"/>
    </source>
</evidence>
<evidence type="ECO:0000313" key="1">
    <source>
        <dbReference type="EMBL" id="MEQ2315560.1"/>
    </source>
</evidence>
<dbReference type="EMBL" id="JAHRIP010086839">
    <property type="protein sequence ID" value="MEQ2315560.1"/>
    <property type="molecule type" value="Genomic_DNA"/>
</dbReference>
<dbReference type="Proteomes" id="UP001469553">
    <property type="component" value="Unassembled WGS sequence"/>
</dbReference>
<organism evidence="1 2">
    <name type="scientific">Ameca splendens</name>
    <dbReference type="NCBI Taxonomy" id="208324"/>
    <lineage>
        <taxon>Eukaryota</taxon>
        <taxon>Metazoa</taxon>
        <taxon>Chordata</taxon>
        <taxon>Craniata</taxon>
        <taxon>Vertebrata</taxon>
        <taxon>Euteleostomi</taxon>
        <taxon>Actinopterygii</taxon>
        <taxon>Neopterygii</taxon>
        <taxon>Teleostei</taxon>
        <taxon>Neoteleostei</taxon>
        <taxon>Acanthomorphata</taxon>
        <taxon>Ovalentaria</taxon>
        <taxon>Atherinomorphae</taxon>
        <taxon>Cyprinodontiformes</taxon>
        <taxon>Goodeidae</taxon>
        <taxon>Ameca</taxon>
    </lineage>
</organism>